<dbReference type="EMBL" id="CP042905">
    <property type="protein sequence ID" value="QEE15767.1"/>
    <property type="molecule type" value="Genomic_DNA"/>
</dbReference>
<dbReference type="AlphaFoldDB" id="A0A5B9DA90"/>
<dbReference type="GO" id="GO:0003677">
    <property type="term" value="F:DNA binding"/>
    <property type="evidence" value="ECO:0007669"/>
    <property type="project" value="UniProtKB-UniRule"/>
</dbReference>
<evidence type="ECO:0000256" key="2">
    <source>
        <dbReference type="PROSITE-ProRule" id="PRU00335"/>
    </source>
</evidence>
<dbReference type="PANTHER" id="PTHR43479">
    <property type="entry name" value="ACREF/ENVCD OPERON REPRESSOR-RELATED"/>
    <property type="match status" value="1"/>
</dbReference>
<dbReference type="Pfam" id="PF00440">
    <property type="entry name" value="TetR_N"/>
    <property type="match status" value="1"/>
</dbReference>
<dbReference type="InterPro" id="IPR009057">
    <property type="entry name" value="Homeodomain-like_sf"/>
</dbReference>
<dbReference type="PANTHER" id="PTHR43479:SF11">
    <property type="entry name" value="ACREF_ENVCD OPERON REPRESSOR-RELATED"/>
    <property type="match status" value="1"/>
</dbReference>
<dbReference type="Proteomes" id="UP000321408">
    <property type="component" value="Chromosome"/>
</dbReference>
<evidence type="ECO:0000259" key="3">
    <source>
        <dbReference type="PROSITE" id="PS50977"/>
    </source>
</evidence>
<evidence type="ECO:0000313" key="5">
    <source>
        <dbReference type="Proteomes" id="UP000321408"/>
    </source>
</evidence>
<sequence>MRIRDQKKYNAIVQTSIQLINELGFSGISIAKIAHEAKTSPATIYIYFENKEDLLTKIYLNIRKKISQAALQGLDDAKSIKEQFKLIWHNFFTYALAHNDFLIYREYFERTSMMKKIRQENFELFKYITNLLQRGIKEKSIKELPLPFLTAFAFMPIISLLKVNFEAGIKMDDNLINQASEIAWKSIKI</sequence>
<name>A0A5B9DA90_9ARCH</name>
<dbReference type="Pfam" id="PF22604">
    <property type="entry name" value="TetR_HI_0893_C"/>
    <property type="match status" value="1"/>
</dbReference>
<accession>A0A5B9DA90</accession>
<proteinExistence type="predicted"/>
<organism evidence="4 5">
    <name type="scientific">Promethearchaeum syntrophicum</name>
    <dbReference type="NCBI Taxonomy" id="2594042"/>
    <lineage>
        <taxon>Archaea</taxon>
        <taxon>Promethearchaeati</taxon>
        <taxon>Promethearchaeota</taxon>
        <taxon>Promethearchaeia</taxon>
        <taxon>Promethearchaeales</taxon>
        <taxon>Promethearchaeaceae</taxon>
        <taxon>Promethearchaeum</taxon>
    </lineage>
</organism>
<reference evidence="4 5" key="1">
    <citation type="journal article" date="2020" name="Nature">
        <title>Isolation of an archaeon at the prokaryote-eukaryote interface.</title>
        <authorList>
            <person name="Imachi H."/>
            <person name="Nobu M.K."/>
            <person name="Nakahara N."/>
            <person name="Morono Y."/>
            <person name="Ogawara M."/>
            <person name="Takaki Y."/>
            <person name="Takano Y."/>
            <person name="Uematsu K."/>
            <person name="Ikuta T."/>
            <person name="Ito M."/>
            <person name="Matsui Y."/>
            <person name="Miyazaki M."/>
            <person name="Murata K."/>
            <person name="Saito Y."/>
            <person name="Sakai S."/>
            <person name="Song C."/>
            <person name="Tasumi E."/>
            <person name="Yamanaka Y."/>
            <person name="Yamaguchi T."/>
            <person name="Kamagata Y."/>
            <person name="Tamaki H."/>
            <person name="Takai K."/>
        </authorList>
    </citation>
    <scope>NUCLEOTIDE SEQUENCE [LARGE SCALE GENOMIC DNA]</scope>
    <source>
        <strain evidence="4 5">MK-D1</strain>
    </source>
</reference>
<dbReference type="SUPFAM" id="SSF46689">
    <property type="entry name" value="Homeodomain-like"/>
    <property type="match status" value="1"/>
</dbReference>
<dbReference type="InterPro" id="IPR050624">
    <property type="entry name" value="HTH-type_Tx_Regulator"/>
</dbReference>
<gene>
    <name evidence="4" type="ORF">DSAG12_01594</name>
</gene>
<evidence type="ECO:0000313" key="4">
    <source>
        <dbReference type="EMBL" id="QEE15767.1"/>
    </source>
</evidence>
<protein>
    <submittedName>
        <fullName evidence="4">TetR/AcrR family transcriptional regulator</fullName>
    </submittedName>
</protein>
<dbReference type="PRINTS" id="PR00455">
    <property type="entry name" value="HTHTETR"/>
</dbReference>
<dbReference type="Gene3D" id="1.10.357.10">
    <property type="entry name" value="Tetracycline Repressor, domain 2"/>
    <property type="match status" value="1"/>
</dbReference>
<dbReference type="RefSeq" id="WP_147662667.1">
    <property type="nucleotide sequence ID" value="NZ_CP042905.2"/>
</dbReference>
<feature type="DNA-binding region" description="H-T-H motif" evidence="2">
    <location>
        <begin position="29"/>
        <end position="48"/>
    </location>
</feature>
<dbReference type="InterPro" id="IPR001647">
    <property type="entry name" value="HTH_TetR"/>
</dbReference>
<evidence type="ECO:0000256" key="1">
    <source>
        <dbReference type="ARBA" id="ARBA00023125"/>
    </source>
</evidence>
<dbReference type="InterPro" id="IPR054422">
    <property type="entry name" value="TetR-like_HI_0893_C"/>
</dbReference>
<reference evidence="4 5" key="2">
    <citation type="journal article" date="2024" name="Int. J. Syst. Evol. Microbiol.">
        <title>Promethearchaeum syntrophicum gen. nov., sp. nov., an anaerobic, obligately syntrophic archaeon, the first isolate of the lineage 'Asgard' archaea, and proposal of the new archaeal phylum Promethearchaeota phyl. nov. and kingdom Promethearchaeati regn. nov.</title>
        <authorList>
            <person name="Imachi H."/>
            <person name="Nobu M.K."/>
            <person name="Kato S."/>
            <person name="Takaki Y."/>
            <person name="Miyazaki M."/>
            <person name="Miyata M."/>
            <person name="Ogawara M."/>
            <person name="Saito Y."/>
            <person name="Sakai S."/>
            <person name="Tahara Y.O."/>
            <person name="Takano Y."/>
            <person name="Tasumi E."/>
            <person name="Uematsu K."/>
            <person name="Yoshimura T."/>
            <person name="Itoh T."/>
            <person name="Ohkuma M."/>
            <person name="Takai K."/>
        </authorList>
    </citation>
    <scope>NUCLEOTIDE SEQUENCE [LARGE SCALE GENOMIC DNA]</scope>
    <source>
        <strain evidence="4 5">MK-D1</strain>
    </source>
</reference>
<dbReference type="PROSITE" id="PS50977">
    <property type="entry name" value="HTH_TETR_2"/>
    <property type="match status" value="1"/>
</dbReference>
<feature type="domain" description="HTH tetR-type" evidence="3">
    <location>
        <begin position="6"/>
        <end position="66"/>
    </location>
</feature>
<dbReference type="KEGG" id="psyt:DSAG12_01594"/>
<keyword evidence="5" id="KW-1185">Reference proteome</keyword>
<dbReference type="GeneID" id="41329587"/>
<dbReference type="OrthoDB" id="135877at2157"/>
<keyword evidence="1 2" id="KW-0238">DNA-binding</keyword>